<keyword evidence="4 9" id="KW-0378">Hydrolase</keyword>
<dbReference type="Proteomes" id="UP001199044">
    <property type="component" value="Unassembled WGS sequence"/>
</dbReference>
<keyword evidence="5" id="KW-0136">Cellulose degradation</keyword>
<dbReference type="InterPro" id="IPR002037">
    <property type="entry name" value="Glyco_hydro_8"/>
</dbReference>
<dbReference type="InterPro" id="IPR012341">
    <property type="entry name" value="6hp_glycosidase-like_sf"/>
</dbReference>
<comment type="catalytic activity">
    <reaction evidence="1">
        <text>Endohydrolysis of (1-&gt;4)-beta-D-glucosidic linkages in cellulose, lichenin and cereal beta-D-glucans.</text>
        <dbReference type="EC" id="3.2.1.4"/>
    </reaction>
</comment>
<evidence type="ECO:0000256" key="6">
    <source>
        <dbReference type="ARBA" id="ARBA00023295"/>
    </source>
</evidence>
<dbReference type="RefSeq" id="WP_225249609.1">
    <property type="nucleotide sequence ID" value="NZ_JAIWIU010000016.1"/>
</dbReference>
<name>A0ABS7YHJ1_9VIBR</name>
<reference evidence="12" key="1">
    <citation type="submission" date="2023-07" db="EMBL/GenBank/DDBJ databases">
        <title>Molecular identification of indigenous halophilic bacteria isolated from red sea cost, biodegradation of synthetic dyes and assessment of degraded metabolite toxicity.</title>
        <authorList>
            <person name="Chaieb K."/>
            <person name="Altayb H.N."/>
        </authorList>
    </citation>
    <scope>NUCLEOTIDE SEQUENCE [LARGE SCALE GENOMIC DNA]</scope>
    <source>
        <strain evidence="12">K20</strain>
    </source>
</reference>
<protein>
    <recommendedName>
        <fullName evidence="9">Glucanase</fullName>
        <ecNumber evidence="9">3.2.1.-</ecNumber>
    </recommendedName>
</protein>
<gene>
    <name evidence="11" type="ORF">LDJ79_03425</name>
</gene>
<comment type="caution">
    <text evidence="11">The sequence shown here is derived from an EMBL/GenBank/DDBJ whole genome shotgun (WGS) entry which is preliminary data.</text>
</comment>
<evidence type="ECO:0000256" key="9">
    <source>
        <dbReference type="RuleBase" id="RU361167"/>
    </source>
</evidence>
<evidence type="ECO:0000256" key="8">
    <source>
        <dbReference type="PROSITE-ProRule" id="PRU10058"/>
    </source>
</evidence>
<feature type="signal peptide" evidence="10">
    <location>
        <begin position="1"/>
        <end position="26"/>
    </location>
</feature>
<keyword evidence="7 9" id="KW-0624">Polysaccharide degradation</keyword>
<evidence type="ECO:0000256" key="1">
    <source>
        <dbReference type="ARBA" id="ARBA00000966"/>
    </source>
</evidence>
<evidence type="ECO:0000313" key="12">
    <source>
        <dbReference type="Proteomes" id="UP001199044"/>
    </source>
</evidence>
<comment type="similarity">
    <text evidence="2 9">Belongs to the glycosyl hydrolase 8 (cellulase D) family.</text>
</comment>
<keyword evidence="12" id="KW-1185">Reference proteome</keyword>
<dbReference type="SUPFAM" id="SSF48208">
    <property type="entry name" value="Six-hairpin glycosidases"/>
    <property type="match status" value="1"/>
</dbReference>
<dbReference type="EMBL" id="JAIWIU010000016">
    <property type="protein sequence ID" value="MCA2015146.1"/>
    <property type="molecule type" value="Genomic_DNA"/>
</dbReference>
<keyword evidence="3 10" id="KW-0732">Signal</keyword>
<feature type="chain" id="PRO_5046276282" description="Glucanase" evidence="10">
    <location>
        <begin position="27"/>
        <end position="337"/>
    </location>
</feature>
<evidence type="ECO:0000256" key="5">
    <source>
        <dbReference type="ARBA" id="ARBA00023001"/>
    </source>
</evidence>
<evidence type="ECO:0000256" key="7">
    <source>
        <dbReference type="ARBA" id="ARBA00023326"/>
    </source>
</evidence>
<evidence type="ECO:0000256" key="3">
    <source>
        <dbReference type="ARBA" id="ARBA00022729"/>
    </source>
</evidence>
<evidence type="ECO:0000256" key="10">
    <source>
        <dbReference type="SAM" id="SignalP"/>
    </source>
</evidence>
<dbReference type="PRINTS" id="PR00735">
    <property type="entry name" value="GLHYDRLASE8"/>
</dbReference>
<dbReference type="InterPro" id="IPR019834">
    <property type="entry name" value="Glyco_hydro_8_CS"/>
</dbReference>
<keyword evidence="6 9" id="KW-0326">Glycosidase</keyword>
<dbReference type="EC" id="3.2.1.-" evidence="9"/>
<dbReference type="PROSITE" id="PS00812">
    <property type="entry name" value="GLYCOSYL_HYDROL_F8"/>
    <property type="match status" value="1"/>
</dbReference>
<organism evidence="11 12">
    <name type="scientific">Vibrio tritonius</name>
    <dbReference type="NCBI Taxonomy" id="1435069"/>
    <lineage>
        <taxon>Bacteria</taxon>
        <taxon>Pseudomonadati</taxon>
        <taxon>Pseudomonadota</taxon>
        <taxon>Gammaproteobacteria</taxon>
        <taxon>Vibrionales</taxon>
        <taxon>Vibrionaceae</taxon>
        <taxon>Vibrio</taxon>
    </lineage>
</organism>
<evidence type="ECO:0000256" key="2">
    <source>
        <dbReference type="ARBA" id="ARBA00009209"/>
    </source>
</evidence>
<dbReference type="Pfam" id="PF01270">
    <property type="entry name" value="Glyco_hydro_8"/>
    <property type="match status" value="1"/>
</dbReference>
<proteinExistence type="inferred from homology"/>
<evidence type="ECO:0000313" key="11">
    <source>
        <dbReference type="EMBL" id="MCA2015146.1"/>
    </source>
</evidence>
<sequence length="337" mass="38835">MNPKVKVLRLLFVALSLLCFSITTMSADLDWQTFKHRFLAQDGRIIDTGNHNISHTEGQGFSMLFAVAANDQKEFDHIWRWTKKYLQDPQTKLFYWKYNPISANPIEDKNNASDGDVLIAWALLKAAKKWNVPEYLTESDTIVRSLLKYTVVEFGGYKVMLPGRYGFTAKNEVIINPSYFIFPAWNDFLRRTHLAEIKTLINDCYRLLQDIDWGRFKLPTDWISLSATGKTYPAARWPARVSYDAIRVPMYIKWAEPNNPILVRWSDWFRAYPRNSMPAWENMVDQSTAVYPMRGGLMAVRDLTLGQLSLSDTRVLVSDDYYSSSLKLLSVLAAAGE</sequence>
<feature type="active site" description="Nucleophile" evidence="8">
    <location>
        <position position="114"/>
    </location>
</feature>
<accession>A0ABS7YHJ1</accession>
<evidence type="ECO:0000256" key="4">
    <source>
        <dbReference type="ARBA" id="ARBA00022801"/>
    </source>
</evidence>
<dbReference type="InterPro" id="IPR008928">
    <property type="entry name" value="6-hairpin_glycosidase_sf"/>
</dbReference>
<dbReference type="Gene3D" id="1.50.10.10">
    <property type="match status" value="1"/>
</dbReference>
<keyword evidence="7 9" id="KW-0119">Carbohydrate metabolism</keyword>